<reference evidence="2" key="1">
    <citation type="submission" date="2020-03" db="EMBL/GenBank/DDBJ databases">
        <title>Castanea mollissima Vanexum genome sequencing.</title>
        <authorList>
            <person name="Staton M."/>
        </authorList>
    </citation>
    <scope>NUCLEOTIDE SEQUENCE</scope>
    <source>
        <tissue evidence="2">Leaf</tissue>
    </source>
</reference>
<dbReference type="InterPro" id="IPR013766">
    <property type="entry name" value="Thioredoxin_domain"/>
</dbReference>
<dbReference type="AlphaFoldDB" id="A0A8J4QKW4"/>
<keyword evidence="3" id="KW-1185">Reference proteome</keyword>
<accession>A0A8J4QKW4</accession>
<dbReference type="OrthoDB" id="1899781at2759"/>
<evidence type="ECO:0000259" key="1">
    <source>
        <dbReference type="PROSITE" id="PS51352"/>
    </source>
</evidence>
<protein>
    <recommendedName>
        <fullName evidence="1">Thioredoxin domain-containing protein</fullName>
    </recommendedName>
</protein>
<proteinExistence type="predicted"/>
<gene>
    <name evidence="2" type="ORF">CMV_020802</name>
</gene>
<dbReference type="SUPFAM" id="SSF52833">
    <property type="entry name" value="Thioredoxin-like"/>
    <property type="match status" value="1"/>
</dbReference>
<sequence length="305" mass="35032">FSSLRLGSCSSSSLCPKDSNLFLYALHSQCPISISPNPPLQVDGDFLDRALASKLRNEYIVVLFHASWCPFSRSVLPSFETLSSKFPQIEHMTIEQSSAMPSIFSRYGIHSLPSILMVNRTSRVRYHGPKNLISLVQFYKKTTGLEPVQYFSENQPISLEGGEKSIFLSLNSLLLKEISKREPYLVFSILFICFRLIVRILPEGLDQAEAKQDQELRQIIILNYNLQSRLNQIEGRSELIDQMEENKHVNLRTAFVLCKLCHLEKHLYFTLVEYRHSNGGVLHPVDIPHQDDNYKVVYSTVYFIQ</sequence>
<dbReference type="Pfam" id="PF00085">
    <property type="entry name" value="Thioredoxin"/>
    <property type="match status" value="1"/>
</dbReference>
<feature type="domain" description="Thioredoxin" evidence="1">
    <location>
        <begin position="23"/>
        <end position="144"/>
    </location>
</feature>
<dbReference type="InterPro" id="IPR036249">
    <property type="entry name" value="Thioredoxin-like_sf"/>
</dbReference>
<evidence type="ECO:0000313" key="3">
    <source>
        <dbReference type="Proteomes" id="UP000737018"/>
    </source>
</evidence>
<dbReference type="InterPro" id="IPR044794">
    <property type="entry name" value="APRL5/7"/>
</dbReference>
<feature type="non-terminal residue" evidence="2">
    <location>
        <position position="1"/>
    </location>
</feature>
<comment type="caution">
    <text evidence="2">The sequence shown here is derived from an EMBL/GenBank/DDBJ whole genome shotgun (WGS) entry which is preliminary data.</text>
</comment>
<organism evidence="2 3">
    <name type="scientific">Castanea mollissima</name>
    <name type="common">Chinese chestnut</name>
    <dbReference type="NCBI Taxonomy" id="60419"/>
    <lineage>
        <taxon>Eukaryota</taxon>
        <taxon>Viridiplantae</taxon>
        <taxon>Streptophyta</taxon>
        <taxon>Embryophyta</taxon>
        <taxon>Tracheophyta</taxon>
        <taxon>Spermatophyta</taxon>
        <taxon>Magnoliopsida</taxon>
        <taxon>eudicotyledons</taxon>
        <taxon>Gunneridae</taxon>
        <taxon>Pentapetalae</taxon>
        <taxon>rosids</taxon>
        <taxon>fabids</taxon>
        <taxon>Fagales</taxon>
        <taxon>Fagaceae</taxon>
        <taxon>Castanea</taxon>
    </lineage>
</organism>
<dbReference type="CDD" id="cd02999">
    <property type="entry name" value="PDI_a_ERp44_like"/>
    <property type="match status" value="1"/>
</dbReference>
<dbReference type="PANTHER" id="PTHR47126">
    <property type="entry name" value="5'-ADENYLYLSULFATE REDUCTASE-LIKE 7"/>
    <property type="match status" value="1"/>
</dbReference>
<dbReference type="PROSITE" id="PS51352">
    <property type="entry name" value="THIOREDOXIN_2"/>
    <property type="match status" value="1"/>
</dbReference>
<name>A0A8J4QKW4_9ROSI</name>
<dbReference type="Gene3D" id="3.40.30.10">
    <property type="entry name" value="Glutaredoxin"/>
    <property type="match status" value="1"/>
</dbReference>
<dbReference type="Proteomes" id="UP000737018">
    <property type="component" value="Unassembled WGS sequence"/>
</dbReference>
<evidence type="ECO:0000313" key="2">
    <source>
        <dbReference type="EMBL" id="KAF3953781.1"/>
    </source>
</evidence>
<dbReference type="EMBL" id="JRKL02003937">
    <property type="protein sequence ID" value="KAF3953781.1"/>
    <property type="molecule type" value="Genomic_DNA"/>
</dbReference>
<dbReference type="PANTHER" id="PTHR47126:SF3">
    <property type="entry name" value="5'-ADENYLYLSULFATE REDUCTASE-LIKE 5"/>
    <property type="match status" value="1"/>
</dbReference>